<reference evidence="2" key="1">
    <citation type="journal article" date="2020" name="Stud. Mycol.">
        <title>101 Dothideomycetes genomes: a test case for predicting lifestyles and emergence of pathogens.</title>
        <authorList>
            <person name="Haridas S."/>
            <person name="Albert R."/>
            <person name="Binder M."/>
            <person name="Bloem J."/>
            <person name="Labutti K."/>
            <person name="Salamov A."/>
            <person name="Andreopoulos B."/>
            <person name="Baker S."/>
            <person name="Barry K."/>
            <person name="Bills G."/>
            <person name="Bluhm B."/>
            <person name="Cannon C."/>
            <person name="Castanera R."/>
            <person name="Culley D."/>
            <person name="Daum C."/>
            <person name="Ezra D."/>
            <person name="Gonzalez J."/>
            <person name="Henrissat B."/>
            <person name="Kuo A."/>
            <person name="Liang C."/>
            <person name="Lipzen A."/>
            <person name="Lutzoni F."/>
            <person name="Magnuson J."/>
            <person name="Mondo S."/>
            <person name="Nolan M."/>
            <person name="Ohm R."/>
            <person name="Pangilinan J."/>
            <person name="Park H.-J."/>
            <person name="Ramirez L."/>
            <person name="Alfaro M."/>
            <person name="Sun H."/>
            <person name="Tritt A."/>
            <person name="Yoshinaga Y."/>
            <person name="Zwiers L.-H."/>
            <person name="Turgeon B."/>
            <person name="Goodwin S."/>
            <person name="Spatafora J."/>
            <person name="Crous P."/>
            <person name="Grigoriev I."/>
        </authorList>
    </citation>
    <scope>NUCLEOTIDE SEQUENCE</scope>
    <source>
        <strain evidence="2">ATCC 36951</strain>
    </source>
</reference>
<keyword evidence="3" id="KW-1185">Reference proteome</keyword>
<evidence type="ECO:0000313" key="2">
    <source>
        <dbReference type="EMBL" id="KAF2167880.1"/>
    </source>
</evidence>
<proteinExistence type="predicted"/>
<accession>A0A6A6CP41</accession>
<keyword evidence="1" id="KW-0732">Signal</keyword>
<sequence length="146" mass="15574">MPSSVTASVAYLALSIFASSSTAYPFTQQPANVDQTPQYVISATSGPEGPGCNNDIIDSMIWKDKFVSNGCVALDAPAYCLSWNSTFASEEVQVFENHGCRSGGHPHVWKSEADGKVVLQSAAPIYSFLVGSPKEKTATSKSNAYR</sequence>
<name>A0A6A6CP41_ZASCE</name>
<evidence type="ECO:0000313" key="3">
    <source>
        <dbReference type="Proteomes" id="UP000799537"/>
    </source>
</evidence>
<feature type="signal peptide" evidence="1">
    <location>
        <begin position="1"/>
        <end position="23"/>
    </location>
</feature>
<protein>
    <submittedName>
        <fullName evidence="2">Uncharacterized protein</fullName>
    </submittedName>
</protein>
<dbReference type="AlphaFoldDB" id="A0A6A6CP41"/>
<feature type="chain" id="PRO_5025672163" evidence="1">
    <location>
        <begin position="24"/>
        <end position="146"/>
    </location>
</feature>
<organism evidence="2 3">
    <name type="scientific">Zasmidium cellare ATCC 36951</name>
    <dbReference type="NCBI Taxonomy" id="1080233"/>
    <lineage>
        <taxon>Eukaryota</taxon>
        <taxon>Fungi</taxon>
        <taxon>Dikarya</taxon>
        <taxon>Ascomycota</taxon>
        <taxon>Pezizomycotina</taxon>
        <taxon>Dothideomycetes</taxon>
        <taxon>Dothideomycetidae</taxon>
        <taxon>Mycosphaerellales</taxon>
        <taxon>Mycosphaerellaceae</taxon>
        <taxon>Zasmidium</taxon>
    </lineage>
</organism>
<dbReference type="Proteomes" id="UP000799537">
    <property type="component" value="Unassembled WGS sequence"/>
</dbReference>
<dbReference type="GeneID" id="54559423"/>
<evidence type="ECO:0000256" key="1">
    <source>
        <dbReference type="SAM" id="SignalP"/>
    </source>
</evidence>
<dbReference type="RefSeq" id="XP_033668769.1">
    <property type="nucleotide sequence ID" value="XM_033806151.1"/>
</dbReference>
<gene>
    <name evidence="2" type="ORF">M409DRAFT_22028</name>
</gene>
<dbReference type="EMBL" id="ML993592">
    <property type="protein sequence ID" value="KAF2167880.1"/>
    <property type="molecule type" value="Genomic_DNA"/>
</dbReference>